<dbReference type="CDD" id="cd00347">
    <property type="entry name" value="Flavin_utilizing_monoxygenases"/>
    <property type="match status" value="1"/>
</dbReference>
<dbReference type="PANTHER" id="PTHR30137">
    <property type="entry name" value="LUCIFERASE-LIKE MONOOXYGENASE"/>
    <property type="match status" value="1"/>
</dbReference>
<gene>
    <name evidence="4" type="ORF">GCM10011450_05900</name>
</gene>
<comment type="caution">
    <text evidence="4">The sequence shown here is derived from an EMBL/GenBank/DDBJ whole genome shotgun (WGS) entry which is preliminary data.</text>
</comment>
<dbReference type="GO" id="GO:0016705">
    <property type="term" value="F:oxidoreductase activity, acting on paired donors, with incorporation or reduction of molecular oxygen"/>
    <property type="evidence" value="ECO:0007669"/>
    <property type="project" value="InterPro"/>
</dbReference>
<dbReference type="RefSeq" id="WP_189383950.1">
    <property type="nucleotide sequence ID" value="NZ_BAABFY010000057.1"/>
</dbReference>
<reference evidence="4" key="2">
    <citation type="submission" date="2020-09" db="EMBL/GenBank/DDBJ databases">
        <authorList>
            <person name="Sun Q."/>
            <person name="Kim S."/>
        </authorList>
    </citation>
    <scope>NUCLEOTIDE SEQUENCE</scope>
    <source>
        <strain evidence="4">KCTC 23732</strain>
    </source>
</reference>
<sequence length="326" mass="35321">MVPFSILDLSPINENETVGDALGNSLQLAKKAEECGFTRFWLAEHHNIPGIASSATSVAIGYIAAGTSRIRVGSGGVMLPNHSPLIIAEQFGTLASLYPNRIDLGLGRAPGTDMNTARALRRDLRASAENFPQDVQELQYYFRQPEEGQQIVAVPAAGVQVPVWLLGSSLYSAQLAAYLGLPFSFASHFAPADLMNALSVYRSSFRPSVYLDKPYASACVNVVAAQTDELAKYHFTSHQMASVQLLRNAPGKLQPPVDNLDDHVSPAERASIEHKLVYSMVGSPKTVAHGISRFVEMTGVDELMITARVYDVEARLKSVELVSSAF</sequence>
<evidence type="ECO:0000256" key="2">
    <source>
        <dbReference type="ARBA" id="ARBA00074555"/>
    </source>
</evidence>
<dbReference type="GO" id="GO:0005829">
    <property type="term" value="C:cytosol"/>
    <property type="evidence" value="ECO:0007669"/>
    <property type="project" value="TreeGrafter"/>
</dbReference>
<dbReference type="AlphaFoldDB" id="A0A918JJE3"/>
<proteinExistence type="predicted"/>
<dbReference type="NCBIfam" id="TIGR03558">
    <property type="entry name" value="oxido_grp_1"/>
    <property type="match status" value="1"/>
</dbReference>
<evidence type="ECO:0000313" key="5">
    <source>
        <dbReference type="Proteomes" id="UP000608345"/>
    </source>
</evidence>
<dbReference type="Pfam" id="PF00296">
    <property type="entry name" value="Bac_luciferase"/>
    <property type="match status" value="1"/>
</dbReference>
<protein>
    <recommendedName>
        <fullName evidence="2">Luciferase-like monooxygenase</fullName>
    </recommendedName>
</protein>
<accession>A0A918JJE3</accession>
<comment type="similarity">
    <text evidence="1">To bacterial alkanal monooxygenase alpha and beta chains.</text>
</comment>
<dbReference type="Proteomes" id="UP000608345">
    <property type="component" value="Unassembled WGS sequence"/>
</dbReference>
<dbReference type="EMBL" id="BMYS01000002">
    <property type="protein sequence ID" value="GGW78776.1"/>
    <property type="molecule type" value="Genomic_DNA"/>
</dbReference>
<dbReference type="SUPFAM" id="SSF51679">
    <property type="entry name" value="Bacterial luciferase-like"/>
    <property type="match status" value="1"/>
</dbReference>
<organism evidence="4 5">
    <name type="scientific">Advenella faeciporci</name>
    <dbReference type="NCBI Taxonomy" id="797535"/>
    <lineage>
        <taxon>Bacteria</taxon>
        <taxon>Pseudomonadati</taxon>
        <taxon>Pseudomonadota</taxon>
        <taxon>Betaproteobacteria</taxon>
        <taxon>Burkholderiales</taxon>
        <taxon>Alcaligenaceae</taxon>
    </lineage>
</organism>
<dbReference type="Gene3D" id="3.20.20.30">
    <property type="entry name" value="Luciferase-like domain"/>
    <property type="match status" value="1"/>
</dbReference>
<dbReference type="InterPro" id="IPR036661">
    <property type="entry name" value="Luciferase-like_sf"/>
</dbReference>
<keyword evidence="5" id="KW-1185">Reference proteome</keyword>
<evidence type="ECO:0000259" key="3">
    <source>
        <dbReference type="Pfam" id="PF00296"/>
    </source>
</evidence>
<dbReference type="InterPro" id="IPR050766">
    <property type="entry name" value="Bact_Lucif_Oxidored"/>
</dbReference>
<dbReference type="PANTHER" id="PTHR30137:SF6">
    <property type="entry name" value="LUCIFERASE-LIKE MONOOXYGENASE"/>
    <property type="match status" value="1"/>
</dbReference>
<dbReference type="InterPro" id="IPR019949">
    <property type="entry name" value="CmoO-like"/>
</dbReference>
<reference evidence="4" key="1">
    <citation type="journal article" date="2014" name="Int. J. Syst. Evol. Microbiol.">
        <title>Complete genome sequence of Corynebacterium casei LMG S-19264T (=DSM 44701T), isolated from a smear-ripened cheese.</title>
        <authorList>
            <consortium name="US DOE Joint Genome Institute (JGI-PGF)"/>
            <person name="Walter F."/>
            <person name="Albersmeier A."/>
            <person name="Kalinowski J."/>
            <person name="Ruckert C."/>
        </authorList>
    </citation>
    <scope>NUCLEOTIDE SEQUENCE</scope>
    <source>
        <strain evidence="4">KCTC 23732</strain>
    </source>
</reference>
<feature type="domain" description="Luciferase-like" evidence="3">
    <location>
        <begin position="9"/>
        <end position="301"/>
    </location>
</feature>
<dbReference type="InterPro" id="IPR011251">
    <property type="entry name" value="Luciferase-like_dom"/>
</dbReference>
<name>A0A918JJE3_9BURK</name>
<evidence type="ECO:0000256" key="1">
    <source>
        <dbReference type="ARBA" id="ARBA00007789"/>
    </source>
</evidence>
<dbReference type="FunFam" id="3.20.20.30:FF:000002">
    <property type="entry name" value="LLM class flavin-dependent oxidoreductase"/>
    <property type="match status" value="1"/>
</dbReference>
<evidence type="ECO:0000313" key="4">
    <source>
        <dbReference type="EMBL" id="GGW78776.1"/>
    </source>
</evidence>